<gene>
    <name evidence="3" type="ORF">F384_26740</name>
</gene>
<sequence length="138" mass="15811">MNRILVAYDGSDPAKEAMSFASELARHYNSELYVIAVCQLPEFGGEVEMQDFVSRTQSYFNQMMRNLKKQYPELKKETKFHVAMGHPAEQILRYADTHSIDHIVVGHRGKTLFSRWLLGSVARQVVDHALCPVTVVRK</sequence>
<keyword evidence="3" id="KW-0614">Plasmid</keyword>
<dbReference type="InterPro" id="IPR006015">
    <property type="entry name" value="Universal_stress_UspA"/>
</dbReference>
<dbReference type="PANTHER" id="PTHR46268">
    <property type="entry name" value="STRESS RESPONSE PROTEIN NHAX"/>
    <property type="match status" value="1"/>
</dbReference>
<organism evidence="3 4">
    <name type="scientific">Citrobacter amalonaticus Y19</name>
    <dbReference type="NCBI Taxonomy" id="1261127"/>
    <lineage>
        <taxon>Bacteria</taxon>
        <taxon>Pseudomonadati</taxon>
        <taxon>Pseudomonadota</taxon>
        <taxon>Gammaproteobacteria</taxon>
        <taxon>Enterobacterales</taxon>
        <taxon>Enterobacteriaceae</taxon>
        <taxon>Citrobacter</taxon>
    </lineage>
</organism>
<accession>A0A0F6RIV3</accession>
<dbReference type="PANTHER" id="PTHR46268:SF6">
    <property type="entry name" value="UNIVERSAL STRESS PROTEIN UP12"/>
    <property type="match status" value="1"/>
</dbReference>
<feature type="domain" description="UspA" evidence="2">
    <location>
        <begin position="2"/>
        <end position="137"/>
    </location>
</feature>
<dbReference type="InterPro" id="IPR014729">
    <property type="entry name" value="Rossmann-like_a/b/a_fold"/>
</dbReference>
<comment type="similarity">
    <text evidence="1">Belongs to the universal stress protein A family.</text>
</comment>
<dbReference type="KEGG" id="cama:F384_26740"/>
<evidence type="ECO:0000313" key="3">
    <source>
        <dbReference type="EMBL" id="AKE62345.1"/>
    </source>
</evidence>
<geneLocation type="plasmid" evidence="3">
    <name>unnamed</name>
</geneLocation>
<dbReference type="CDD" id="cd00293">
    <property type="entry name" value="USP-like"/>
    <property type="match status" value="1"/>
</dbReference>
<reference evidence="3 4" key="1">
    <citation type="submission" date="2015-03" db="EMBL/GenBank/DDBJ databases">
        <title>Complete genome sequence of Citrobacter amalonaticus Y19.</title>
        <authorList>
            <person name="Park S."/>
        </authorList>
    </citation>
    <scope>NUCLEOTIDE SEQUENCE [LARGE SCALE GENOMIC DNA]</scope>
    <source>
        <strain evidence="3 4">Y19</strain>
        <plasmid evidence="4">Plasmid</plasmid>
    </source>
</reference>
<dbReference type="Proteomes" id="UP000034085">
    <property type="component" value="Plasmid"/>
</dbReference>
<dbReference type="Gene3D" id="3.40.50.620">
    <property type="entry name" value="HUPs"/>
    <property type="match status" value="1"/>
</dbReference>
<name>A0A0F6RIV3_CITAM</name>
<protein>
    <submittedName>
        <fullName evidence="3">Universal stress protein UspA</fullName>
    </submittedName>
</protein>
<evidence type="ECO:0000256" key="1">
    <source>
        <dbReference type="ARBA" id="ARBA00008791"/>
    </source>
</evidence>
<dbReference type="EMBL" id="CP011133">
    <property type="protein sequence ID" value="AKE62345.1"/>
    <property type="molecule type" value="Genomic_DNA"/>
</dbReference>
<evidence type="ECO:0000313" key="4">
    <source>
        <dbReference type="Proteomes" id="UP000034085"/>
    </source>
</evidence>
<dbReference type="PRINTS" id="PR01438">
    <property type="entry name" value="UNVRSLSTRESS"/>
</dbReference>
<proteinExistence type="inferred from homology"/>
<dbReference type="PATRIC" id="fig|1261127.3.peg.5545"/>
<dbReference type="InterPro" id="IPR006016">
    <property type="entry name" value="UspA"/>
</dbReference>
<dbReference type="SUPFAM" id="SSF52402">
    <property type="entry name" value="Adenine nucleotide alpha hydrolases-like"/>
    <property type="match status" value="1"/>
</dbReference>
<dbReference type="HOGENOM" id="CLU_049301_16_2_6"/>
<dbReference type="Pfam" id="PF00582">
    <property type="entry name" value="Usp"/>
    <property type="match status" value="1"/>
</dbReference>
<dbReference type="AlphaFoldDB" id="A0A0F6RIV3"/>
<evidence type="ECO:0000259" key="2">
    <source>
        <dbReference type="Pfam" id="PF00582"/>
    </source>
</evidence>